<dbReference type="InterPro" id="IPR032284">
    <property type="entry name" value="RecQ_Zn-bd"/>
</dbReference>
<dbReference type="GO" id="GO:0005634">
    <property type="term" value="C:nucleus"/>
    <property type="evidence" value="ECO:0007669"/>
    <property type="project" value="UniProtKB-SubCell"/>
</dbReference>
<evidence type="ECO:0000256" key="12">
    <source>
        <dbReference type="ARBA" id="ARBA00049360"/>
    </source>
</evidence>
<sequence length="779" mass="85047">MVRVGARSERAQFGLSSVEICGSASERIVGSCGADAEVRGAGNMEKVPLTVKGTSGGNGVGKERLEGLLQRHFGHSSFRGRQLEAIEAVLSGQDCFCLMPTGGGKSMCYAIPALAKPGIVLVVCPLIALMENQVSALKAQKIAAEHLSSSQGAKVKAKIYEQLESGRPSLRLLYVTPELIATPGFITRIKKLHGRGLLSLIAVDEAHCISSWGHDFRPSYRKLSALRTHLPDVPILALTATAAKKVQDDVVKSLALHNPQIFISSFNRPNIYYEVRYKDLLKNAYEDLRNLIKSNPDDCCIVYCHSRATCDDVGLRLSQDKISSRVYHAGLAAKARSEALEEWTSGKVPVVIATVAFGMGIDRKDVRMVCHYNVPKSLEGFYQESGRAGRDGKPARSVIYYGLEDKGLMEFLARKPDPGQKAREKVDAENQVKKNVEAFSQMVQFCEEARCRRQRVLAHFGEHVSTALCAKTCDSCRFQSRVAACLEDLALASSSKREARFSSYITSSKSQGLGFQDRSEFWGDMKDEDEDEISGSDDEEEEDEATAEAIAAISKRSVASSSKVEKKMDALLRAERVFGKKHGSQADGGKSKDAAAASEKRKISQALRDACAERLKGAVEQASQRLDLTSISADSGGVALETECFQKYARAGKPFYNSQVASTTRWLATCTSSELELRIHQQSTREARSETSPPSETRPAEDPAQTAAETRDGQKFEQASTTNLRIPATNHSVEQAPAPAPLPPIPSFKDFLGKRKPVSFGSTRGPSAPFKKPRRVQDP</sequence>
<keyword evidence="18" id="KW-1185">Reference proteome</keyword>
<evidence type="ECO:0000256" key="7">
    <source>
        <dbReference type="ARBA" id="ARBA00022840"/>
    </source>
</evidence>
<dbReference type="FunFam" id="3.40.50.300:FF:002061">
    <property type="entry name" value="RecQ family DNA helicase"/>
    <property type="match status" value="1"/>
</dbReference>
<dbReference type="CDD" id="cd17920">
    <property type="entry name" value="DEXHc_RecQ"/>
    <property type="match status" value="1"/>
</dbReference>
<feature type="domain" description="Helicase ATP-binding" evidence="15">
    <location>
        <begin position="86"/>
        <end position="260"/>
    </location>
</feature>
<keyword evidence="10 13" id="KW-0539">Nucleus</keyword>
<dbReference type="NCBIfam" id="TIGR00614">
    <property type="entry name" value="recQ_fam"/>
    <property type="match status" value="1"/>
</dbReference>
<evidence type="ECO:0000256" key="3">
    <source>
        <dbReference type="ARBA" id="ARBA00022723"/>
    </source>
</evidence>
<dbReference type="SMART" id="SM00487">
    <property type="entry name" value="DEXDc"/>
    <property type="match status" value="1"/>
</dbReference>
<evidence type="ECO:0000259" key="15">
    <source>
        <dbReference type="PROSITE" id="PS51192"/>
    </source>
</evidence>
<proteinExistence type="inferred from homology"/>
<evidence type="ECO:0000256" key="13">
    <source>
        <dbReference type="RuleBase" id="RU364117"/>
    </source>
</evidence>
<feature type="domain" description="Helicase C-terminal" evidence="16">
    <location>
        <begin position="280"/>
        <end position="440"/>
    </location>
</feature>
<dbReference type="PROSITE" id="PS51194">
    <property type="entry name" value="HELICASE_CTER"/>
    <property type="match status" value="1"/>
</dbReference>
<gene>
    <name evidence="17" type="ORF">AXG93_2145s1200</name>
</gene>
<evidence type="ECO:0000259" key="16">
    <source>
        <dbReference type="PROSITE" id="PS51194"/>
    </source>
</evidence>
<reference evidence="17" key="1">
    <citation type="submission" date="2016-03" db="EMBL/GenBank/DDBJ databases">
        <title>Mechanisms controlling the formation of the plant cell surface in tip-growing cells are functionally conserved among land plants.</title>
        <authorList>
            <person name="Honkanen S."/>
            <person name="Jones V.A."/>
            <person name="Morieri G."/>
            <person name="Champion C."/>
            <person name="Hetherington A.J."/>
            <person name="Kelly S."/>
            <person name="Saint-Marcoux D."/>
            <person name="Proust H."/>
            <person name="Prescott H."/>
            <person name="Dolan L."/>
        </authorList>
    </citation>
    <scope>NUCLEOTIDE SEQUENCE [LARGE SCALE GENOMIC DNA]</scope>
    <source>
        <tissue evidence="17">Whole gametophyte</tissue>
    </source>
</reference>
<dbReference type="SUPFAM" id="SSF52540">
    <property type="entry name" value="P-loop containing nucleoside triphosphate hydrolases"/>
    <property type="match status" value="1"/>
</dbReference>
<dbReference type="InterPro" id="IPR001650">
    <property type="entry name" value="Helicase_C-like"/>
</dbReference>
<dbReference type="InterPro" id="IPR014001">
    <property type="entry name" value="Helicase_ATP-bd"/>
</dbReference>
<dbReference type="SMART" id="SM00490">
    <property type="entry name" value="HELICc"/>
    <property type="match status" value="1"/>
</dbReference>
<evidence type="ECO:0000256" key="2">
    <source>
        <dbReference type="ARBA" id="ARBA00005446"/>
    </source>
</evidence>
<dbReference type="Gene3D" id="3.40.50.300">
    <property type="entry name" value="P-loop containing nucleotide triphosphate hydrolases"/>
    <property type="match status" value="2"/>
</dbReference>
<feature type="region of interest" description="Disordered" evidence="14">
    <location>
        <begin position="524"/>
        <end position="545"/>
    </location>
</feature>
<dbReference type="GO" id="GO:0046872">
    <property type="term" value="F:metal ion binding"/>
    <property type="evidence" value="ECO:0007669"/>
    <property type="project" value="UniProtKB-KW"/>
</dbReference>
<evidence type="ECO:0000256" key="5">
    <source>
        <dbReference type="ARBA" id="ARBA00022801"/>
    </source>
</evidence>
<keyword evidence="6 13" id="KW-0347">Helicase</keyword>
<evidence type="ECO:0000256" key="6">
    <source>
        <dbReference type="ARBA" id="ARBA00022806"/>
    </source>
</evidence>
<dbReference type="PANTHER" id="PTHR13710">
    <property type="entry name" value="DNA HELICASE RECQ FAMILY MEMBER"/>
    <property type="match status" value="1"/>
</dbReference>
<dbReference type="CDD" id="cd18794">
    <property type="entry name" value="SF2_C_RecQ"/>
    <property type="match status" value="1"/>
</dbReference>
<dbReference type="Pfam" id="PF00270">
    <property type="entry name" value="DEAD"/>
    <property type="match status" value="1"/>
</dbReference>
<dbReference type="GO" id="GO:0005737">
    <property type="term" value="C:cytoplasm"/>
    <property type="evidence" value="ECO:0007669"/>
    <property type="project" value="TreeGrafter"/>
</dbReference>
<dbReference type="PANTHER" id="PTHR13710:SF155">
    <property type="entry name" value="ATP-DEPENDENT DNA HELICASE Q-LIKE 3"/>
    <property type="match status" value="1"/>
</dbReference>
<accession>A0A176VZW5</accession>
<evidence type="ECO:0000256" key="14">
    <source>
        <dbReference type="SAM" id="MobiDB-lite"/>
    </source>
</evidence>
<dbReference type="EMBL" id="LVLJ01002289">
    <property type="protein sequence ID" value="OAE25821.1"/>
    <property type="molecule type" value="Genomic_DNA"/>
</dbReference>
<feature type="compositionally biased region" description="Basic and acidic residues" evidence="14">
    <location>
        <begin position="678"/>
        <end position="689"/>
    </location>
</feature>
<dbReference type="PROSITE" id="PS51192">
    <property type="entry name" value="HELICASE_ATP_BIND_1"/>
    <property type="match status" value="1"/>
</dbReference>
<evidence type="ECO:0000256" key="11">
    <source>
        <dbReference type="ARBA" id="ARBA00034617"/>
    </source>
</evidence>
<dbReference type="EC" id="5.6.2.4" evidence="13"/>
<comment type="caution">
    <text evidence="17">The sequence shown here is derived from an EMBL/GenBank/DDBJ whole genome shotgun (WGS) entry which is preliminary data.</text>
</comment>
<keyword evidence="7 13" id="KW-0067">ATP-binding</keyword>
<dbReference type="GO" id="GO:0000724">
    <property type="term" value="P:double-strand break repair via homologous recombination"/>
    <property type="evidence" value="ECO:0007669"/>
    <property type="project" value="TreeGrafter"/>
</dbReference>
<comment type="similarity">
    <text evidence="2 13">Belongs to the helicase family. RecQ subfamily.</text>
</comment>
<feature type="compositionally biased region" description="Polar residues" evidence="14">
    <location>
        <begin position="717"/>
        <end position="733"/>
    </location>
</feature>
<feature type="compositionally biased region" description="Acidic residues" evidence="14">
    <location>
        <begin position="526"/>
        <end position="545"/>
    </location>
</feature>
<evidence type="ECO:0000256" key="8">
    <source>
        <dbReference type="ARBA" id="ARBA00023125"/>
    </source>
</evidence>
<feature type="region of interest" description="Disordered" evidence="14">
    <location>
        <begin position="678"/>
        <end position="779"/>
    </location>
</feature>
<dbReference type="AlphaFoldDB" id="A0A176VZW5"/>
<evidence type="ECO:0000256" key="9">
    <source>
        <dbReference type="ARBA" id="ARBA00023235"/>
    </source>
</evidence>
<organism evidence="17 18">
    <name type="scientific">Marchantia polymorpha subsp. ruderalis</name>
    <dbReference type="NCBI Taxonomy" id="1480154"/>
    <lineage>
        <taxon>Eukaryota</taxon>
        <taxon>Viridiplantae</taxon>
        <taxon>Streptophyta</taxon>
        <taxon>Embryophyta</taxon>
        <taxon>Marchantiophyta</taxon>
        <taxon>Marchantiopsida</taxon>
        <taxon>Marchantiidae</taxon>
        <taxon>Marchantiales</taxon>
        <taxon>Marchantiaceae</taxon>
        <taxon>Marchantia</taxon>
    </lineage>
</organism>
<evidence type="ECO:0000313" key="18">
    <source>
        <dbReference type="Proteomes" id="UP000077202"/>
    </source>
</evidence>
<dbReference type="GO" id="GO:0005694">
    <property type="term" value="C:chromosome"/>
    <property type="evidence" value="ECO:0007669"/>
    <property type="project" value="TreeGrafter"/>
</dbReference>
<dbReference type="InterPro" id="IPR011545">
    <property type="entry name" value="DEAD/DEAH_box_helicase_dom"/>
</dbReference>
<evidence type="ECO:0000313" key="17">
    <source>
        <dbReference type="EMBL" id="OAE25821.1"/>
    </source>
</evidence>
<comment type="catalytic activity">
    <reaction evidence="11 13">
        <text>Couples ATP hydrolysis with the unwinding of duplex DNA by translocating in the 3'-5' direction.</text>
        <dbReference type="EC" id="5.6.2.4"/>
    </reaction>
</comment>
<dbReference type="FunFam" id="3.40.50.300:FF:000444">
    <property type="entry name" value="ATP-dependent DNA helicase"/>
    <property type="match status" value="1"/>
</dbReference>
<dbReference type="GO" id="GO:0043138">
    <property type="term" value="F:3'-5' DNA helicase activity"/>
    <property type="evidence" value="ECO:0007669"/>
    <property type="project" value="UniProtKB-EC"/>
</dbReference>
<protein>
    <recommendedName>
        <fullName evidence="13">ATP-dependent DNA helicase</fullName>
        <ecNumber evidence="13">5.6.2.4</ecNumber>
    </recommendedName>
</protein>
<dbReference type="InterPro" id="IPR027417">
    <property type="entry name" value="P-loop_NTPase"/>
</dbReference>
<name>A0A176VZW5_MARPO</name>
<keyword evidence="4 13" id="KW-0547">Nucleotide-binding</keyword>
<keyword evidence="5 13" id="KW-0378">Hydrolase</keyword>
<comment type="catalytic activity">
    <reaction evidence="12 13">
        <text>ATP + H2O = ADP + phosphate + H(+)</text>
        <dbReference type="Rhea" id="RHEA:13065"/>
        <dbReference type="ChEBI" id="CHEBI:15377"/>
        <dbReference type="ChEBI" id="CHEBI:15378"/>
        <dbReference type="ChEBI" id="CHEBI:30616"/>
        <dbReference type="ChEBI" id="CHEBI:43474"/>
        <dbReference type="ChEBI" id="CHEBI:456216"/>
    </reaction>
</comment>
<dbReference type="Pfam" id="PF16124">
    <property type="entry name" value="RecQ_Zn_bind"/>
    <property type="match status" value="1"/>
</dbReference>
<evidence type="ECO:0000256" key="1">
    <source>
        <dbReference type="ARBA" id="ARBA00004123"/>
    </source>
</evidence>
<feature type="region of interest" description="Disordered" evidence="14">
    <location>
        <begin position="581"/>
        <end position="600"/>
    </location>
</feature>
<keyword evidence="8" id="KW-0238">DNA-binding</keyword>
<dbReference type="GO" id="GO:0009378">
    <property type="term" value="F:four-way junction helicase activity"/>
    <property type="evidence" value="ECO:0007669"/>
    <property type="project" value="TreeGrafter"/>
</dbReference>
<dbReference type="Proteomes" id="UP000077202">
    <property type="component" value="Unassembled WGS sequence"/>
</dbReference>
<keyword evidence="9" id="KW-0413">Isomerase</keyword>
<evidence type="ECO:0000256" key="10">
    <source>
        <dbReference type="ARBA" id="ARBA00023242"/>
    </source>
</evidence>
<dbReference type="GO" id="GO:0005524">
    <property type="term" value="F:ATP binding"/>
    <property type="evidence" value="ECO:0007669"/>
    <property type="project" value="UniProtKB-KW"/>
</dbReference>
<evidence type="ECO:0000256" key="4">
    <source>
        <dbReference type="ARBA" id="ARBA00022741"/>
    </source>
</evidence>
<comment type="subcellular location">
    <subcellularLocation>
        <location evidence="1 13">Nucleus</location>
    </subcellularLocation>
</comment>
<keyword evidence="3" id="KW-0479">Metal-binding</keyword>
<dbReference type="Pfam" id="PF00271">
    <property type="entry name" value="Helicase_C"/>
    <property type="match status" value="1"/>
</dbReference>
<feature type="compositionally biased region" description="Basic and acidic residues" evidence="14">
    <location>
        <begin position="589"/>
        <end position="600"/>
    </location>
</feature>
<dbReference type="GO" id="GO:0016887">
    <property type="term" value="F:ATP hydrolysis activity"/>
    <property type="evidence" value="ECO:0007669"/>
    <property type="project" value="RHEA"/>
</dbReference>
<dbReference type="InterPro" id="IPR004589">
    <property type="entry name" value="DNA_helicase_ATP-dep_RecQ"/>
</dbReference>
<dbReference type="GO" id="GO:0003677">
    <property type="term" value="F:DNA binding"/>
    <property type="evidence" value="ECO:0007669"/>
    <property type="project" value="UniProtKB-KW"/>
</dbReference>